<evidence type="ECO:0000313" key="2">
    <source>
        <dbReference type="EMBL" id="KAL3753611.1"/>
    </source>
</evidence>
<proteinExistence type="predicted"/>
<organism evidence="2 3">
    <name type="scientific">Eucalyptus globulus</name>
    <name type="common">Tasmanian blue gum</name>
    <dbReference type="NCBI Taxonomy" id="34317"/>
    <lineage>
        <taxon>Eukaryota</taxon>
        <taxon>Viridiplantae</taxon>
        <taxon>Streptophyta</taxon>
        <taxon>Embryophyta</taxon>
        <taxon>Tracheophyta</taxon>
        <taxon>Spermatophyta</taxon>
        <taxon>Magnoliopsida</taxon>
        <taxon>eudicotyledons</taxon>
        <taxon>Gunneridae</taxon>
        <taxon>Pentapetalae</taxon>
        <taxon>rosids</taxon>
        <taxon>malvids</taxon>
        <taxon>Myrtales</taxon>
        <taxon>Myrtaceae</taxon>
        <taxon>Myrtoideae</taxon>
        <taxon>Eucalypteae</taxon>
        <taxon>Eucalyptus</taxon>
    </lineage>
</organism>
<name>A0ABD3LTE0_EUCGL</name>
<accession>A0ABD3LTE0</accession>
<evidence type="ECO:0000256" key="1">
    <source>
        <dbReference type="SAM" id="MobiDB-lite"/>
    </source>
</evidence>
<protein>
    <submittedName>
        <fullName evidence="2">Uncharacterized protein</fullName>
    </submittedName>
</protein>
<keyword evidence="3" id="KW-1185">Reference proteome</keyword>
<gene>
    <name evidence="2" type="ORF">ACJRO7_000941</name>
</gene>
<feature type="compositionally biased region" description="Polar residues" evidence="1">
    <location>
        <begin position="1"/>
        <end position="10"/>
    </location>
</feature>
<reference evidence="2 3" key="1">
    <citation type="submission" date="2024-11" db="EMBL/GenBank/DDBJ databases">
        <title>Chromosome-level genome assembly of Eucalyptus globulus Labill. provides insights into its genome evolution.</title>
        <authorList>
            <person name="Li X."/>
        </authorList>
    </citation>
    <scope>NUCLEOTIDE SEQUENCE [LARGE SCALE GENOMIC DNA]</scope>
    <source>
        <strain evidence="2">CL2024</strain>
        <tissue evidence="2">Fresh tender leaves</tissue>
    </source>
</reference>
<comment type="caution">
    <text evidence="2">The sequence shown here is derived from an EMBL/GenBank/DDBJ whole genome shotgun (WGS) entry which is preliminary data.</text>
</comment>
<dbReference type="AlphaFoldDB" id="A0ABD3LTE0"/>
<feature type="region of interest" description="Disordered" evidence="1">
    <location>
        <begin position="1"/>
        <end position="41"/>
    </location>
</feature>
<evidence type="ECO:0000313" key="3">
    <source>
        <dbReference type="Proteomes" id="UP001634007"/>
    </source>
</evidence>
<dbReference type="Proteomes" id="UP001634007">
    <property type="component" value="Unassembled WGS sequence"/>
</dbReference>
<sequence>MQKQPFSSPPNLRHLRSLPLSNDSTITRHRFSNPRNSNPHSFELNRARQQCNYSPLVSSSRTETVAETFHTTAFKKGSMQDVSVGKYVLAPNVKARKPGDAKELFDILAI</sequence>
<dbReference type="EMBL" id="JBJKBG010000001">
    <property type="protein sequence ID" value="KAL3753611.1"/>
    <property type="molecule type" value="Genomic_DNA"/>
</dbReference>